<keyword evidence="4 6" id="KW-0934">Plastid</keyword>
<evidence type="ECO:0000313" key="6">
    <source>
        <dbReference type="EMBL" id="SCW23468.1"/>
    </source>
</evidence>
<sequence length="66" mass="7733">MYTFWQNISKFPKFIISVLLGFFLTTFYPVFKSLKNQKINYLSAILILLILLYSILKSMLGYADTV</sequence>
<keyword evidence="5" id="KW-0472">Membrane</keyword>
<dbReference type="EMBL" id="LT622873">
    <property type="protein sequence ID" value="SCW23468.1"/>
    <property type="molecule type" value="Genomic_DNA"/>
</dbReference>
<evidence type="ECO:0000256" key="1">
    <source>
        <dbReference type="ARBA" id="ARBA00004474"/>
    </source>
</evidence>
<gene>
    <name evidence="6" type="primary">ycf33</name>
    <name evidence="6" type="ORF">J0081_205</name>
</gene>
<accession>A0A1G4NXS2</accession>
<reference evidence="6" key="2">
    <citation type="submission" date="2016-10" db="EMBL/GenBank/DDBJ databases">
        <authorList>
            <person name="de Groot N.N."/>
        </authorList>
    </citation>
    <scope>NUCLEOTIDE SEQUENCE</scope>
    <source>
        <strain evidence="6">J.0081</strain>
    </source>
</reference>
<keyword evidence="5" id="KW-0812">Transmembrane</keyword>
<comment type="similarity">
    <text evidence="2">Belongs to the ycf33 family.</text>
</comment>
<comment type="subcellular location">
    <subcellularLocation>
        <location evidence="1">Plastid</location>
    </subcellularLocation>
</comment>
<geneLocation type="chloroplast" evidence="6"/>
<proteinExistence type="inferred from homology"/>
<dbReference type="Pfam" id="PF05421">
    <property type="entry name" value="DUF751"/>
    <property type="match status" value="1"/>
</dbReference>
<dbReference type="AlphaFoldDB" id="A0A1G4NXS2"/>
<keyword evidence="6" id="KW-0150">Chloroplast</keyword>
<protein>
    <recommendedName>
        <fullName evidence="3">Uncharacterized protein ycf33</fullName>
    </recommendedName>
</protein>
<name>A0A1G4NXS2_9FLOR</name>
<evidence type="ECO:0000256" key="3">
    <source>
        <dbReference type="ARBA" id="ARBA00021584"/>
    </source>
</evidence>
<dbReference type="InterPro" id="IPR008470">
    <property type="entry name" value="Uncharacterised_Ycf33"/>
</dbReference>
<evidence type="ECO:0000256" key="5">
    <source>
        <dbReference type="SAM" id="Phobius"/>
    </source>
</evidence>
<dbReference type="GO" id="GO:0009536">
    <property type="term" value="C:plastid"/>
    <property type="evidence" value="ECO:0007669"/>
    <property type="project" value="UniProtKB-SubCell"/>
</dbReference>
<evidence type="ECO:0000256" key="4">
    <source>
        <dbReference type="ARBA" id="ARBA00022640"/>
    </source>
</evidence>
<dbReference type="RefSeq" id="YP_009315013.1">
    <property type="nucleotide sequence ID" value="NC_031664.1"/>
</dbReference>
<keyword evidence="5" id="KW-1133">Transmembrane helix</keyword>
<organism evidence="6">
    <name type="scientific">Scinaia undulata</name>
    <dbReference type="NCBI Taxonomy" id="1884664"/>
    <lineage>
        <taxon>Eukaryota</taxon>
        <taxon>Rhodophyta</taxon>
        <taxon>Florideophyceae</taxon>
        <taxon>Nemaliophycidae</taxon>
        <taxon>Nemaliales</taxon>
        <taxon>Scinaiaceae</taxon>
        <taxon>Scinaia</taxon>
    </lineage>
</organism>
<feature type="transmembrane region" description="Helical" evidence="5">
    <location>
        <begin position="38"/>
        <end position="56"/>
    </location>
</feature>
<evidence type="ECO:0000256" key="2">
    <source>
        <dbReference type="ARBA" id="ARBA00010985"/>
    </source>
</evidence>
<dbReference type="GeneID" id="30001202"/>
<reference evidence="6" key="1">
    <citation type="submission" date="2016-10" db="EMBL/GenBank/DDBJ databases">
        <title>Chloroplast genomes as a tool to resolve red algal phylogenies: a case study in the Nemaliales.</title>
        <authorList>
            <person name="Costa J.F."/>
            <person name="Lin S.M."/>
            <person name="Macaya E.C."/>
            <person name="Fernandez-Garcia C."/>
            <person name="Verbruggen H."/>
        </authorList>
    </citation>
    <scope>NUCLEOTIDE SEQUENCE</scope>
    <source>
        <strain evidence="6">J.0081</strain>
    </source>
</reference>
<feature type="transmembrane region" description="Helical" evidence="5">
    <location>
        <begin position="14"/>
        <end position="31"/>
    </location>
</feature>